<dbReference type="InterPro" id="IPR016032">
    <property type="entry name" value="Sig_transdc_resp-reg_C-effctor"/>
</dbReference>
<dbReference type="Pfam" id="PF03704">
    <property type="entry name" value="BTAD"/>
    <property type="match status" value="1"/>
</dbReference>
<comment type="similarity">
    <text evidence="1">Belongs to the AfsR/DnrI/RedD regulatory family.</text>
</comment>
<keyword evidence="5" id="KW-0804">Transcription</keyword>
<dbReference type="SUPFAM" id="SSF46894">
    <property type="entry name" value="C-terminal effector domain of the bipartite response regulators"/>
    <property type="match status" value="1"/>
</dbReference>
<dbReference type="PROSITE" id="PS51755">
    <property type="entry name" value="OMPR_PHOB"/>
    <property type="match status" value="1"/>
</dbReference>
<dbReference type="PANTHER" id="PTHR35807">
    <property type="entry name" value="TRANSCRIPTIONAL REGULATOR REDD-RELATED"/>
    <property type="match status" value="1"/>
</dbReference>
<comment type="caution">
    <text evidence="9">The sequence shown here is derived from an EMBL/GenBank/DDBJ whole genome shotgun (WGS) entry which is preliminary data.</text>
</comment>
<sequence>MTVADREFRVLGPVEVYDVRTGLRIVPPGSKQRTLLAALVVEADRPLSVDRLAEELWGERQPANAANAVQAHVARLRRLLQAHGPAGHEWIRTEPAGYLLRLGPATTDARRFELLSAEARGSTATDPARAAELLRRALSLWRGRALQDIRHGPVCATEADRLEEHRLMALEAMYEAYLRSGRCEGVLGELERLTDAYPLRERFYDLLMAALHRSGRGTEALGVYERARVRLADQLGVAPGPALRGRMEAMMRDSAPSAPDAAVPPADFGAEIARIGRRLEELSREYEVLRHRFEKLTTGHGLSAHGVSIAP</sequence>
<evidence type="ECO:0000259" key="8">
    <source>
        <dbReference type="PROSITE" id="PS51755"/>
    </source>
</evidence>
<dbReference type="Gene3D" id="1.25.40.10">
    <property type="entry name" value="Tetratricopeptide repeat domain"/>
    <property type="match status" value="1"/>
</dbReference>
<evidence type="ECO:0000256" key="2">
    <source>
        <dbReference type="ARBA" id="ARBA00023012"/>
    </source>
</evidence>
<organism evidence="9 10">
    <name type="scientific">Streptomyces monticola</name>
    <dbReference type="NCBI Taxonomy" id="2666263"/>
    <lineage>
        <taxon>Bacteria</taxon>
        <taxon>Bacillati</taxon>
        <taxon>Actinomycetota</taxon>
        <taxon>Actinomycetes</taxon>
        <taxon>Kitasatosporales</taxon>
        <taxon>Streptomycetaceae</taxon>
        <taxon>Streptomyces</taxon>
    </lineage>
</organism>
<dbReference type="InterPro" id="IPR036388">
    <property type="entry name" value="WH-like_DNA-bd_sf"/>
</dbReference>
<dbReference type="SMART" id="SM00862">
    <property type="entry name" value="Trans_reg_C"/>
    <property type="match status" value="1"/>
</dbReference>
<evidence type="ECO:0000256" key="3">
    <source>
        <dbReference type="ARBA" id="ARBA00023015"/>
    </source>
</evidence>
<evidence type="ECO:0000256" key="7">
    <source>
        <dbReference type="SAM" id="Coils"/>
    </source>
</evidence>
<dbReference type="PANTHER" id="PTHR35807:SF1">
    <property type="entry name" value="TRANSCRIPTIONAL REGULATOR REDD"/>
    <property type="match status" value="1"/>
</dbReference>
<evidence type="ECO:0000313" key="10">
    <source>
        <dbReference type="Proteomes" id="UP001596523"/>
    </source>
</evidence>
<dbReference type="CDD" id="cd15831">
    <property type="entry name" value="BTAD"/>
    <property type="match status" value="1"/>
</dbReference>
<dbReference type="InterPro" id="IPR051677">
    <property type="entry name" value="AfsR-DnrI-RedD_regulator"/>
</dbReference>
<dbReference type="Pfam" id="PF00486">
    <property type="entry name" value="Trans_reg_C"/>
    <property type="match status" value="1"/>
</dbReference>
<feature type="domain" description="OmpR/PhoB-type" evidence="8">
    <location>
        <begin position="1"/>
        <end position="102"/>
    </location>
</feature>
<dbReference type="InterPro" id="IPR001867">
    <property type="entry name" value="OmpR/PhoB-type_DNA-bd"/>
</dbReference>
<dbReference type="SUPFAM" id="SSF48452">
    <property type="entry name" value="TPR-like"/>
    <property type="match status" value="1"/>
</dbReference>
<feature type="DNA-binding region" description="OmpR/PhoB-type" evidence="6">
    <location>
        <begin position="1"/>
        <end position="102"/>
    </location>
</feature>
<proteinExistence type="inferred from homology"/>
<dbReference type="SMART" id="SM01043">
    <property type="entry name" value="BTAD"/>
    <property type="match status" value="1"/>
</dbReference>
<dbReference type="RefSeq" id="WP_381840401.1">
    <property type="nucleotide sequence ID" value="NZ_JBHTCF010000030.1"/>
</dbReference>
<evidence type="ECO:0000256" key="4">
    <source>
        <dbReference type="ARBA" id="ARBA00023125"/>
    </source>
</evidence>
<evidence type="ECO:0000256" key="5">
    <source>
        <dbReference type="ARBA" id="ARBA00023163"/>
    </source>
</evidence>
<dbReference type="EMBL" id="JBHTCF010000030">
    <property type="protein sequence ID" value="MFC7310249.1"/>
    <property type="molecule type" value="Genomic_DNA"/>
</dbReference>
<gene>
    <name evidence="9" type="ORF">ACFQVC_39315</name>
</gene>
<evidence type="ECO:0000313" key="9">
    <source>
        <dbReference type="EMBL" id="MFC7310249.1"/>
    </source>
</evidence>
<keyword evidence="3" id="KW-0805">Transcription regulation</keyword>
<keyword evidence="4 6" id="KW-0238">DNA-binding</keyword>
<keyword evidence="2" id="KW-0902">Two-component regulatory system</keyword>
<evidence type="ECO:0000256" key="6">
    <source>
        <dbReference type="PROSITE-ProRule" id="PRU01091"/>
    </source>
</evidence>
<protein>
    <submittedName>
        <fullName evidence="9">BTAD domain-containing putative transcriptional regulator</fullName>
    </submittedName>
</protein>
<keyword evidence="7" id="KW-0175">Coiled coil</keyword>
<evidence type="ECO:0000256" key="1">
    <source>
        <dbReference type="ARBA" id="ARBA00005820"/>
    </source>
</evidence>
<dbReference type="InterPro" id="IPR011990">
    <property type="entry name" value="TPR-like_helical_dom_sf"/>
</dbReference>
<reference evidence="10" key="1">
    <citation type="journal article" date="2019" name="Int. J. Syst. Evol. Microbiol.">
        <title>The Global Catalogue of Microorganisms (GCM) 10K type strain sequencing project: providing services to taxonomists for standard genome sequencing and annotation.</title>
        <authorList>
            <consortium name="The Broad Institute Genomics Platform"/>
            <consortium name="The Broad Institute Genome Sequencing Center for Infectious Disease"/>
            <person name="Wu L."/>
            <person name="Ma J."/>
        </authorList>
    </citation>
    <scope>NUCLEOTIDE SEQUENCE [LARGE SCALE GENOMIC DNA]</scope>
    <source>
        <strain evidence="10">SYNS20</strain>
    </source>
</reference>
<dbReference type="Gene3D" id="1.10.10.10">
    <property type="entry name" value="Winged helix-like DNA-binding domain superfamily/Winged helix DNA-binding domain"/>
    <property type="match status" value="1"/>
</dbReference>
<name>A0ABW2JWD1_9ACTN</name>
<dbReference type="Proteomes" id="UP001596523">
    <property type="component" value="Unassembled WGS sequence"/>
</dbReference>
<accession>A0ABW2JWD1</accession>
<keyword evidence="10" id="KW-1185">Reference proteome</keyword>
<dbReference type="InterPro" id="IPR005158">
    <property type="entry name" value="BTAD"/>
</dbReference>
<feature type="coiled-coil region" evidence="7">
    <location>
        <begin position="272"/>
        <end position="299"/>
    </location>
</feature>